<name>A0A0F7P9H0_9EURY</name>
<keyword evidence="11" id="KW-1185">Reference proteome</keyword>
<sequence>MEVTKAVIPAAGFGTRFLPVTKAQPKEMMPVLDKPTIQYVVEEAVSAGIDDILIITGRGKQAIERHFDKSYELEHELRRSGKDERLNRVQHISEIADIHYIRQKDRNGLGDAVLYAQDHIGDNPFALLLGDTIIRSEVPCTERLIRYAEEYKAPTISLERVPQQNVSSYGIADVNAAQATTSEQDSFQVSNFVEKPSQDAAPSNLAITGRYILPSEIFDHLETIEPGVGDEIQLTDAIRKLDTMRGVELQGDRFDIGTIIDWLQANVEMALEYDDGKMNDAVKQLLQEQLNDG</sequence>
<dbReference type="OrthoDB" id="15372at2157"/>
<evidence type="ECO:0000259" key="7">
    <source>
        <dbReference type="Pfam" id="PF00483"/>
    </source>
</evidence>
<dbReference type="InterPro" id="IPR005835">
    <property type="entry name" value="NTP_transferase_dom"/>
</dbReference>
<feature type="domain" description="Nucleotidyl transferase" evidence="7">
    <location>
        <begin position="5"/>
        <end position="269"/>
    </location>
</feature>
<dbReference type="PANTHER" id="PTHR43197:SF1">
    <property type="entry name" value="UTP--GLUCOSE-1-PHOSPHATE URIDYLYLTRANSFERASE"/>
    <property type="match status" value="1"/>
</dbReference>
<dbReference type="STRING" id="1604004.HLASA_0931"/>
<dbReference type="EC" id="2.7.7.9" evidence="2 6"/>
<dbReference type="GeneID" id="26010290"/>
<evidence type="ECO:0000256" key="5">
    <source>
        <dbReference type="ARBA" id="ARBA00048128"/>
    </source>
</evidence>
<evidence type="ECO:0000256" key="4">
    <source>
        <dbReference type="ARBA" id="ARBA00022695"/>
    </source>
</evidence>
<evidence type="ECO:0000256" key="6">
    <source>
        <dbReference type="RuleBase" id="RU361259"/>
    </source>
</evidence>
<dbReference type="KEGG" id="hsu:HLASF_0942"/>
<evidence type="ECO:0000256" key="3">
    <source>
        <dbReference type="ARBA" id="ARBA00022679"/>
    </source>
</evidence>
<proteinExistence type="inferred from homology"/>
<evidence type="ECO:0000313" key="9">
    <source>
        <dbReference type="EMBL" id="ALG81828.1"/>
    </source>
</evidence>
<gene>
    <name evidence="8" type="primary">galU</name>
    <name evidence="9" type="ORF">HLASA_0931</name>
    <name evidence="8" type="ORF">HLASF_0942</name>
</gene>
<dbReference type="InterPro" id="IPR005771">
    <property type="entry name" value="GalU_uridylyltTrfase_bac/arc"/>
</dbReference>
<keyword evidence="4 6" id="KW-0548">Nucleotidyltransferase</keyword>
<dbReference type="GO" id="GO:0003983">
    <property type="term" value="F:UTP:glucose-1-phosphate uridylyltransferase activity"/>
    <property type="evidence" value="ECO:0007669"/>
    <property type="project" value="UniProtKB-EC"/>
</dbReference>
<dbReference type="RefSeq" id="WP_050048194.1">
    <property type="nucleotide sequence ID" value="NZ_CP008874.1"/>
</dbReference>
<dbReference type="GO" id="GO:0006011">
    <property type="term" value="P:UDP-alpha-D-glucose metabolic process"/>
    <property type="evidence" value="ECO:0007669"/>
    <property type="project" value="InterPro"/>
</dbReference>
<dbReference type="HOGENOM" id="CLU_029499_1_2_2"/>
<reference evidence="10" key="2">
    <citation type="submission" date="2015-05" db="EMBL/GenBank/DDBJ databases">
        <title>Complete genome sequence of Halanaeroarchaeum sulfurireducens type strain M27-SA2, a sulfate-reducer haloarchaeon from marine anoxic lake Medee.</title>
        <authorList>
            <person name="Messina E."/>
            <person name="Kublanov I.V."/>
            <person name="Toshchakov S."/>
            <person name="Arcadi E."/>
            <person name="La Spada G."/>
            <person name="La Cono V."/>
            <person name="Yakimov M.M."/>
        </authorList>
    </citation>
    <scope>NUCLEOTIDE SEQUENCE [LARGE SCALE GENOMIC DNA]</scope>
    <source>
        <strain evidence="10">M27-SA2</strain>
    </source>
</reference>
<dbReference type="SUPFAM" id="SSF53448">
    <property type="entry name" value="Nucleotide-diphospho-sugar transferases"/>
    <property type="match status" value="1"/>
</dbReference>
<dbReference type="AlphaFoldDB" id="A0A0F7P9H0"/>
<reference evidence="8 11" key="1">
    <citation type="journal article" date="2015" name="ISME J.">
        <title>Elemental sulfur and acetate can support life of a novel strictly anaerobic haloarchaeon.</title>
        <authorList>
            <person name="Sorokin D.Y."/>
            <person name="Kublanov I.V."/>
            <person name="Gavrilov S.N."/>
            <person name="Rojo D."/>
            <person name="Roman P."/>
            <person name="Golyshin P.N."/>
            <person name="Slepak V.Z."/>
            <person name="Smedile F."/>
            <person name="Ferrer M."/>
            <person name="Messina E."/>
            <person name="La Cono V."/>
            <person name="Yakimov M.M."/>
        </authorList>
    </citation>
    <scope>NUCLEOTIDE SEQUENCE [LARGE SCALE GENOMIC DNA]</scope>
    <source>
        <strain evidence="8 11">HSR2</strain>
    </source>
</reference>
<protein>
    <recommendedName>
        <fullName evidence="2 6">UTP--glucose-1-phosphate uridylyltransferase</fullName>
        <ecNumber evidence="2 6">2.7.7.9</ecNumber>
    </recommendedName>
    <alternativeName>
        <fullName evidence="6">UDP-glucose pyrophosphorylase</fullName>
    </alternativeName>
</protein>
<evidence type="ECO:0000256" key="1">
    <source>
        <dbReference type="ARBA" id="ARBA00006890"/>
    </source>
</evidence>
<reference evidence="9 10" key="3">
    <citation type="journal article" date="2016" name="Stand. Genomic Sci.">
        <title>Complete genome sequence of 'Halanaeroarchaeum sulfurireducens' M27-SA2, a sulfur-reducing and acetate-oxidizing haloarchaeon from the deep-sea hypersaline anoxic lake Medee.</title>
        <authorList>
            <person name="Messina E."/>
            <person name="Sorokin D.Y."/>
            <person name="Kublanov I.V."/>
            <person name="Toshchakov S."/>
            <person name="Lopatina A."/>
            <person name="Arcadi E."/>
            <person name="Smedile F."/>
            <person name="La Spada G."/>
            <person name="La Cono V."/>
            <person name="Yakimov M.M."/>
        </authorList>
    </citation>
    <scope>NUCLEOTIDE SEQUENCE [LARGE SCALE GENOMIC DNA]</scope>
    <source>
        <strain evidence="9 10">M27-SA2</strain>
    </source>
</reference>
<comment type="catalytic activity">
    <reaction evidence="5 6">
        <text>alpha-D-glucose 1-phosphate + UTP + H(+) = UDP-alpha-D-glucose + diphosphate</text>
        <dbReference type="Rhea" id="RHEA:19889"/>
        <dbReference type="ChEBI" id="CHEBI:15378"/>
        <dbReference type="ChEBI" id="CHEBI:33019"/>
        <dbReference type="ChEBI" id="CHEBI:46398"/>
        <dbReference type="ChEBI" id="CHEBI:58601"/>
        <dbReference type="ChEBI" id="CHEBI:58885"/>
        <dbReference type="EC" id="2.7.7.9"/>
    </reaction>
</comment>
<evidence type="ECO:0000313" key="10">
    <source>
        <dbReference type="Proteomes" id="UP000060390"/>
    </source>
</evidence>
<comment type="similarity">
    <text evidence="1 6">Belongs to the UDPGP type 2 family.</text>
</comment>
<dbReference type="InterPro" id="IPR029044">
    <property type="entry name" value="Nucleotide-diphossugar_trans"/>
</dbReference>
<evidence type="ECO:0000256" key="2">
    <source>
        <dbReference type="ARBA" id="ARBA00012415"/>
    </source>
</evidence>
<dbReference type="PATRIC" id="fig|1604004.4.peg.985"/>
<dbReference type="EMBL" id="CP011564">
    <property type="protein sequence ID" value="ALG81828.1"/>
    <property type="molecule type" value="Genomic_DNA"/>
</dbReference>
<dbReference type="Proteomes" id="UP000069906">
    <property type="component" value="Chromosome"/>
</dbReference>
<keyword evidence="3 6" id="KW-0808">Transferase</keyword>
<dbReference type="Pfam" id="PF00483">
    <property type="entry name" value="NTP_transferase"/>
    <property type="match status" value="1"/>
</dbReference>
<dbReference type="EMBL" id="CP008874">
    <property type="protein sequence ID" value="AKH97432.1"/>
    <property type="molecule type" value="Genomic_DNA"/>
</dbReference>
<accession>A0A0F7P9H0</accession>
<dbReference type="Proteomes" id="UP000060390">
    <property type="component" value="Chromosome"/>
</dbReference>
<dbReference type="PANTHER" id="PTHR43197">
    <property type="entry name" value="UTP--GLUCOSE-1-PHOSPHATE URIDYLYLTRANSFERASE"/>
    <property type="match status" value="1"/>
</dbReference>
<dbReference type="Gene3D" id="3.90.550.10">
    <property type="entry name" value="Spore Coat Polysaccharide Biosynthesis Protein SpsA, Chain A"/>
    <property type="match status" value="1"/>
</dbReference>
<dbReference type="NCBIfam" id="TIGR01099">
    <property type="entry name" value="galU"/>
    <property type="match status" value="1"/>
</dbReference>
<organism evidence="8 11">
    <name type="scientific">Halanaeroarchaeum sulfurireducens</name>
    <dbReference type="NCBI Taxonomy" id="1604004"/>
    <lineage>
        <taxon>Archaea</taxon>
        <taxon>Methanobacteriati</taxon>
        <taxon>Methanobacteriota</taxon>
        <taxon>Stenosarchaea group</taxon>
        <taxon>Halobacteria</taxon>
        <taxon>Halobacteriales</taxon>
        <taxon>Halobacteriaceae</taxon>
        <taxon>Halanaeroarchaeum</taxon>
    </lineage>
</organism>
<evidence type="ECO:0000313" key="11">
    <source>
        <dbReference type="Proteomes" id="UP000069906"/>
    </source>
</evidence>
<evidence type="ECO:0000313" key="8">
    <source>
        <dbReference type="EMBL" id="AKH97432.1"/>
    </source>
</evidence>
<dbReference type="CDD" id="cd02541">
    <property type="entry name" value="UGPase_prokaryotic"/>
    <property type="match status" value="1"/>
</dbReference>
<dbReference type="KEGG" id="hsf:HLASA_0931"/>